<evidence type="ECO:0000313" key="1">
    <source>
        <dbReference type="EMBL" id="CAG9948033.1"/>
    </source>
</evidence>
<name>A0ACA9U5S2_BIOOC</name>
<gene>
    <name evidence="1" type="ORF">CRV2_00013571</name>
</gene>
<evidence type="ECO:0000313" key="2">
    <source>
        <dbReference type="Proteomes" id="UP000836387"/>
    </source>
</evidence>
<sequence length="303" mass="32462">MSSPKVWLITGASRGLGFELAKAAAKAGHVVVAGRRSSKPTPQTAEIENLGGTWVELDMTSKDIESTIAAIKDRHGKIDVVINNAGYGLGGTAEDISIEAIRDVFEVNVFGLIRVCRAVVPLMRSQGGGTIVNVSSVDGIISPPGISAYSATKHALEGEYDLPKCGWRRTDAAIGFTEGFAPEVEPFNIRTLIVEPGTMTTEFVEPTGSAVNVPISEPYKDTVADKILQYVVDDARVQQQGASPQLTAARIVEAVDRTGMFAEREIGLRLPLGKDTQHVLEWGKNLVKEIEGLQDVALSVHTQ</sequence>
<protein>
    <submittedName>
        <fullName evidence="1">Uncharacterized protein</fullName>
    </submittedName>
</protein>
<dbReference type="Proteomes" id="UP000836387">
    <property type="component" value="Unassembled WGS sequence"/>
</dbReference>
<keyword evidence="2" id="KW-1185">Reference proteome</keyword>
<dbReference type="EMBL" id="CADEHS020000014">
    <property type="protein sequence ID" value="CAG9948033.1"/>
    <property type="molecule type" value="Genomic_DNA"/>
</dbReference>
<proteinExistence type="predicted"/>
<comment type="caution">
    <text evidence="1">The sequence shown here is derived from an EMBL/GenBank/DDBJ whole genome shotgun (WGS) entry which is preliminary data.</text>
</comment>
<reference evidence="1" key="1">
    <citation type="submission" date="2020-04" db="EMBL/GenBank/DDBJ databases">
        <authorList>
            <person name="Broberg M."/>
        </authorList>
    </citation>
    <scope>NUCLEOTIDE SEQUENCE</scope>
</reference>
<organism evidence="1 2">
    <name type="scientific">Clonostachys rosea f. rosea IK726</name>
    <dbReference type="NCBI Taxonomy" id="1349383"/>
    <lineage>
        <taxon>Eukaryota</taxon>
        <taxon>Fungi</taxon>
        <taxon>Dikarya</taxon>
        <taxon>Ascomycota</taxon>
        <taxon>Pezizomycotina</taxon>
        <taxon>Sordariomycetes</taxon>
        <taxon>Hypocreomycetidae</taxon>
        <taxon>Hypocreales</taxon>
        <taxon>Bionectriaceae</taxon>
        <taxon>Clonostachys</taxon>
    </lineage>
</organism>
<accession>A0ACA9U5S2</accession>
<reference evidence="1" key="2">
    <citation type="submission" date="2021-10" db="EMBL/GenBank/DDBJ databases">
        <authorList>
            <person name="Piombo E."/>
        </authorList>
    </citation>
    <scope>NUCLEOTIDE SEQUENCE</scope>
</reference>